<evidence type="ECO:0000313" key="3">
    <source>
        <dbReference type="Proteomes" id="UP000076276"/>
    </source>
</evidence>
<dbReference type="EMBL" id="LUAW01000011">
    <property type="protein sequence ID" value="KYQ73269.1"/>
    <property type="molecule type" value="Genomic_DNA"/>
</dbReference>
<keyword evidence="1" id="KW-0472">Membrane</keyword>
<dbReference type="Proteomes" id="UP000076276">
    <property type="component" value="Unassembled WGS sequence"/>
</dbReference>
<dbReference type="AlphaFoldDB" id="A0A151Y5K4"/>
<feature type="transmembrane region" description="Helical" evidence="1">
    <location>
        <begin position="181"/>
        <end position="202"/>
    </location>
</feature>
<feature type="transmembrane region" description="Helical" evidence="1">
    <location>
        <begin position="53"/>
        <end position="71"/>
    </location>
</feature>
<keyword evidence="3" id="KW-1185">Reference proteome</keyword>
<proteinExistence type="predicted"/>
<sequence length="291" mass="34092">MFSEINLATDFIFKIFSRNKKFVLMFSIFLLLYSYFGYQLFSPPIDTEKTFDLFFQDNIFIYFGIPILYLLSSELYSAFRSTKNLSDIDTSREINQNPNSKVEQGKEERLTDLNSLDSFKLYFLKIVNTLEEKSIDSDKKASILLDNGKLYFITGITYFIIAIIFWQIYISYIGEFKTNHIYGIISTSLVFIFIEFISAWYLRQYKSFSDTSTYLTKIKSIFDKYMLIYLVSAEKGDKDFTILLEQLSSEIKWPETYLLKNADVSFAKDALETMTTMAQAFKNEVKNKEAP</sequence>
<accession>A0A151Y5K4</accession>
<comment type="caution">
    <text evidence="2">The sequence shown here is derived from an EMBL/GenBank/DDBJ whole genome shotgun (WGS) entry which is preliminary data.</text>
</comment>
<feature type="transmembrane region" description="Helical" evidence="1">
    <location>
        <begin position="150"/>
        <end position="169"/>
    </location>
</feature>
<name>A0A151Y5K4_9GAMM</name>
<gene>
    <name evidence="2" type="ORF">AZH43_07570</name>
</gene>
<dbReference type="RefSeq" id="WP_067666643.1">
    <property type="nucleotide sequence ID" value="NZ_CBCSIK010000008.1"/>
</dbReference>
<reference evidence="2 3" key="1">
    <citation type="submission" date="2016-03" db="EMBL/GenBank/DDBJ databases">
        <title>Acinetobacter genomospecies 28 strain ANC 4149.</title>
        <authorList>
            <person name="Radolfova-Krizova L."/>
            <person name="Nemec A."/>
        </authorList>
    </citation>
    <scope>NUCLEOTIDE SEQUENCE [LARGE SCALE GENOMIC DNA]</scope>
    <source>
        <strain evidence="2 3">ANC 4149</strain>
    </source>
</reference>
<protein>
    <submittedName>
        <fullName evidence="2">Uncharacterized protein</fullName>
    </submittedName>
</protein>
<dbReference type="STRING" id="1806892.AZH43_07570"/>
<evidence type="ECO:0000313" key="2">
    <source>
        <dbReference type="EMBL" id="KYQ73269.1"/>
    </source>
</evidence>
<evidence type="ECO:0000256" key="1">
    <source>
        <dbReference type="SAM" id="Phobius"/>
    </source>
</evidence>
<keyword evidence="1" id="KW-1133">Transmembrane helix</keyword>
<feature type="transmembrane region" description="Helical" evidence="1">
    <location>
        <begin position="22"/>
        <end position="41"/>
    </location>
</feature>
<dbReference type="OrthoDB" id="6680161at2"/>
<keyword evidence="1" id="KW-0812">Transmembrane</keyword>
<organism evidence="2 3">
    <name type="scientific">Acinetobacter pragensis</name>
    <dbReference type="NCBI Taxonomy" id="1806892"/>
    <lineage>
        <taxon>Bacteria</taxon>
        <taxon>Pseudomonadati</taxon>
        <taxon>Pseudomonadota</taxon>
        <taxon>Gammaproteobacteria</taxon>
        <taxon>Moraxellales</taxon>
        <taxon>Moraxellaceae</taxon>
        <taxon>Acinetobacter</taxon>
    </lineage>
</organism>